<dbReference type="GO" id="GO:0046983">
    <property type="term" value="F:protein dimerization activity"/>
    <property type="evidence" value="ECO:0007669"/>
    <property type="project" value="InterPro"/>
</dbReference>
<name>A0A0X8E381_9MICO</name>
<feature type="region of interest" description="Disordered" evidence="9">
    <location>
        <begin position="407"/>
        <end position="483"/>
    </location>
</feature>
<dbReference type="InterPro" id="IPR050482">
    <property type="entry name" value="Sensor_HK_TwoCompSys"/>
</dbReference>
<dbReference type="SUPFAM" id="SSF55874">
    <property type="entry name" value="ATPase domain of HSP90 chaperone/DNA topoisomerase II/histidine kinase"/>
    <property type="match status" value="1"/>
</dbReference>
<dbReference type="PRINTS" id="PR00038">
    <property type="entry name" value="HTHLUXR"/>
</dbReference>
<dbReference type="AlphaFoldDB" id="A0A0X8E381"/>
<dbReference type="Pfam" id="PF07730">
    <property type="entry name" value="HisKA_3"/>
    <property type="match status" value="1"/>
</dbReference>
<dbReference type="GO" id="GO:0006355">
    <property type="term" value="P:regulation of DNA-templated transcription"/>
    <property type="evidence" value="ECO:0007669"/>
    <property type="project" value="InterPro"/>
</dbReference>
<evidence type="ECO:0000256" key="6">
    <source>
        <dbReference type="ARBA" id="ARBA00022777"/>
    </source>
</evidence>
<protein>
    <recommendedName>
        <fullName evidence="2">histidine kinase</fullName>
        <ecNumber evidence="2">2.7.13.3</ecNumber>
    </recommendedName>
</protein>
<keyword evidence="4" id="KW-0808">Transferase</keyword>
<reference evidence="12 13" key="1">
    <citation type="journal article" date="2016" name="J. Biotechnol.">
        <title>First complete genome sequence of a species in the genus Microterricola, an extremophilic cold active enzyme producing bacterial strain ERGS5:02 isolated from Sikkim Himalaya.</title>
        <authorList>
            <person name="Himanshu"/>
            <person name="Swarnkar M.K."/>
            <person name="Singh D."/>
            <person name="Kumar R."/>
        </authorList>
    </citation>
    <scope>NUCLEOTIDE SEQUENCE [LARGE SCALE GENOMIC DNA]</scope>
    <source>
        <strain evidence="12 13">ERGS5:02</strain>
    </source>
</reference>
<dbReference type="KEGG" id="mvd:AWU67_07080"/>
<keyword evidence="10" id="KW-0472">Membrane</keyword>
<evidence type="ECO:0000256" key="8">
    <source>
        <dbReference type="ARBA" id="ARBA00023012"/>
    </source>
</evidence>
<dbReference type="CDD" id="cd16917">
    <property type="entry name" value="HATPase_UhpB-NarQ-NarX-like"/>
    <property type="match status" value="1"/>
</dbReference>
<gene>
    <name evidence="12" type="ORF">AWU67_07080</name>
</gene>
<feature type="domain" description="HTH luxR-type" evidence="11">
    <location>
        <begin position="555"/>
        <end position="620"/>
    </location>
</feature>
<dbReference type="PROSITE" id="PS50043">
    <property type="entry name" value="HTH_LUXR_2"/>
    <property type="match status" value="1"/>
</dbReference>
<evidence type="ECO:0000313" key="13">
    <source>
        <dbReference type="Proteomes" id="UP000058305"/>
    </source>
</evidence>
<feature type="compositionally biased region" description="Basic residues" evidence="9">
    <location>
        <begin position="412"/>
        <end position="446"/>
    </location>
</feature>
<dbReference type="Pfam" id="PF23539">
    <property type="entry name" value="DUF7134"/>
    <property type="match status" value="1"/>
</dbReference>
<keyword evidence="10" id="KW-0812">Transmembrane</keyword>
<dbReference type="Pfam" id="PF00196">
    <property type="entry name" value="GerE"/>
    <property type="match status" value="1"/>
</dbReference>
<dbReference type="SUPFAM" id="SSF52172">
    <property type="entry name" value="CheY-like"/>
    <property type="match status" value="1"/>
</dbReference>
<reference evidence="13" key="2">
    <citation type="submission" date="2016-01" db="EMBL/GenBank/DDBJ databases">
        <title>First complete genome sequence of a species in the genus Microterricola, an extremophilic cold active enzyme producing strain ERGS5:02 isolated from Sikkim Himalaya.</title>
        <authorList>
            <person name="Kumar R."/>
            <person name="Singh D."/>
            <person name="Swarnkar M.K."/>
        </authorList>
    </citation>
    <scope>NUCLEOTIDE SEQUENCE [LARGE SCALE GENOMIC DNA]</scope>
    <source>
        <strain evidence="13">ERGS5:02</strain>
    </source>
</reference>
<evidence type="ECO:0000256" key="7">
    <source>
        <dbReference type="ARBA" id="ARBA00022840"/>
    </source>
</evidence>
<dbReference type="Gene3D" id="3.40.50.2300">
    <property type="match status" value="1"/>
</dbReference>
<dbReference type="CDD" id="cd06170">
    <property type="entry name" value="LuxR_C_like"/>
    <property type="match status" value="1"/>
</dbReference>
<evidence type="ECO:0000256" key="3">
    <source>
        <dbReference type="ARBA" id="ARBA00022553"/>
    </source>
</evidence>
<feature type="transmembrane region" description="Helical" evidence="10">
    <location>
        <begin position="85"/>
        <end position="100"/>
    </location>
</feature>
<organism evidence="12 13">
    <name type="scientific">Microterricola viridarii</name>
    <dbReference type="NCBI Taxonomy" id="412690"/>
    <lineage>
        <taxon>Bacteria</taxon>
        <taxon>Bacillati</taxon>
        <taxon>Actinomycetota</taxon>
        <taxon>Actinomycetes</taxon>
        <taxon>Micrococcales</taxon>
        <taxon>Microbacteriaceae</taxon>
        <taxon>Microterricola</taxon>
    </lineage>
</organism>
<dbReference type="InterPro" id="IPR036890">
    <property type="entry name" value="HATPase_C_sf"/>
</dbReference>
<dbReference type="EMBL" id="CP014145">
    <property type="protein sequence ID" value="AMB58662.1"/>
    <property type="molecule type" value="Genomic_DNA"/>
</dbReference>
<keyword evidence="13" id="KW-1185">Reference proteome</keyword>
<evidence type="ECO:0000256" key="9">
    <source>
        <dbReference type="SAM" id="MobiDB-lite"/>
    </source>
</evidence>
<dbReference type="PANTHER" id="PTHR24421:SF10">
    <property type="entry name" value="NITRATE_NITRITE SENSOR PROTEIN NARQ"/>
    <property type="match status" value="1"/>
</dbReference>
<feature type="transmembrane region" description="Helical" evidence="10">
    <location>
        <begin position="107"/>
        <end position="127"/>
    </location>
</feature>
<keyword evidence="7" id="KW-0067">ATP-binding</keyword>
<evidence type="ECO:0000259" key="11">
    <source>
        <dbReference type="PROSITE" id="PS50043"/>
    </source>
</evidence>
<dbReference type="GO" id="GO:0005524">
    <property type="term" value="F:ATP binding"/>
    <property type="evidence" value="ECO:0007669"/>
    <property type="project" value="UniProtKB-KW"/>
</dbReference>
<evidence type="ECO:0000256" key="2">
    <source>
        <dbReference type="ARBA" id="ARBA00012438"/>
    </source>
</evidence>
<dbReference type="GO" id="GO:0016020">
    <property type="term" value="C:membrane"/>
    <property type="evidence" value="ECO:0007669"/>
    <property type="project" value="InterPro"/>
</dbReference>
<dbReference type="SMART" id="SM00421">
    <property type="entry name" value="HTH_LUXR"/>
    <property type="match status" value="1"/>
</dbReference>
<dbReference type="Proteomes" id="UP000058305">
    <property type="component" value="Chromosome"/>
</dbReference>
<dbReference type="PANTHER" id="PTHR24421">
    <property type="entry name" value="NITRATE/NITRITE SENSOR PROTEIN NARX-RELATED"/>
    <property type="match status" value="1"/>
</dbReference>
<dbReference type="InterPro" id="IPR011712">
    <property type="entry name" value="Sig_transdc_His_kin_sub3_dim/P"/>
</dbReference>
<feature type="transmembrane region" description="Helical" evidence="10">
    <location>
        <begin position="139"/>
        <end position="164"/>
    </location>
</feature>
<evidence type="ECO:0000256" key="1">
    <source>
        <dbReference type="ARBA" id="ARBA00000085"/>
    </source>
</evidence>
<dbReference type="InterPro" id="IPR000792">
    <property type="entry name" value="Tscrpt_reg_LuxR_C"/>
</dbReference>
<dbReference type="EC" id="2.7.13.3" evidence="2"/>
<feature type="transmembrane region" description="Helical" evidence="10">
    <location>
        <begin position="12"/>
        <end position="32"/>
    </location>
</feature>
<dbReference type="InterPro" id="IPR055558">
    <property type="entry name" value="DUF7134"/>
</dbReference>
<evidence type="ECO:0000256" key="10">
    <source>
        <dbReference type="SAM" id="Phobius"/>
    </source>
</evidence>
<keyword evidence="6" id="KW-0418">Kinase</keyword>
<evidence type="ECO:0000256" key="4">
    <source>
        <dbReference type="ARBA" id="ARBA00022679"/>
    </source>
</evidence>
<dbReference type="InterPro" id="IPR016032">
    <property type="entry name" value="Sig_transdc_resp-reg_C-effctor"/>
</dbReference>
<proteinExistence type="predicted"/>
<keyword evidence="5" id="KW-0547">Nucleotide-binding</keyword>
<keyword evidence="10" id="KW-1133">Transmembrane helix</keyword>
<dbReference type="SUPFAM" id="SSF46894">
    <property type="entry name" value="C-terminal effector domain of the bipartite response regulators"/>
    <property type="match status" value="1"/>
</dbReference>
<dbReference type="InterPro" id="IPR011006">
    <property type="entry name" value="CheY-like_superfamily"/>
</dbReference>
<dbReference type="Gene3D" id="1.20.5.1930">
    <property type="match status" value="1"/>
</dbReference>
<dbReference type="GO" id="GO:0003677">
    <property type="term" value="F:DNA binding"/>
    <property type="evidence" value="ECO:0007669"/>
    <property type="project" value="InterPro"/>
</dbReference>
<keyword evidence="3" id="KW-0597">Phosphoprotein</keyword>
<dbReference type="GO" id="GO:0000155">
    <property type="term" value="F:phosphorelay sensor kinase activity"/>
    <property type="evidence" value="ECO:0007669"/>
    <property type="project" value="InterPro"/>
</dbReference>
<sequence length="623" mass="66664">MFRTLTLPQRVADFIGAGLFFAFFALLVVGMAAPVSGWAVAADLVVLGLYSVALALRRLSPTLSLSLAWAGAVLQMVALRDVQPGNLAILMVLYAVGAYGSRLVRRLGLASAILGAVLSALYLMAWLPVSRGGTASDLWSGMFLFTLFASFAVLALPWMLGMLASARRLSRESKLQQIEAEREAERAEYAVVVEQERNRIARDMHDVVAHSLAVVIAQADGARYAAQGNPELAATSLSTIAATAREALADVRLLLTELRHSEAEGPQPTIHDLERLIEQLRATGLKIDVSSTGAVLPMSASHQIAVYRIVQEALTNALRHGDATQPVGLALQWINGGVRVTITSRARKQAPAPAPASLGHGIPGMRERALLTGGNFTAGGTGAGLFEVIAWIPSGAALNRPYWKAPHDAHPRCTRRRPGAVPGRHPHAGRIAARPRVRGGGRRWSGRSRVGGVCAPRRHADGHPDAAAGRHRRDGGDRGRRAAQPRVLVLTTFDLDESAARAIRAGASGFVLKDADPEFLLAAIRTVHAGNAVIAASATRELLEHFAARAPQRDAPARFGTLTPREGEIFLLTAKGLSNTEIAAREFLSEATVKTHVSRILGKLGLRDRVQLVVFAFEHNLVD</sequence>
<evidence type="ECO:0000256" key="5">
    <source>
        <dbReference type="ARBA" id="ARBA00022741"/>
    </source>
</evidence>
<comment type="catalytic activity">
    <reaction evidence="1">
        <text>ATP + protein L-histidine = ADP + protein N-phospho-L-histidine.</text>
        <dbReference type="EC" id="2.7.13.3"/>
    </reaction>
</comment>
<dbReference type="Gene3D" id="3.30.565.10">
    <property type="entry name" value="Histidine kinase-like ATPase, C-terminal domain"/>
    <property type="match status" value="1"/>
</dbReference>
<accession>A0A0X8E381</accession>
<evidence type="ECO:0000313" key="12">
    <source>
        <dbReference type="EMBL" id="AMB58662.1"/>
    </source>
</evidence>
<keyword evidence="8" id="KW-0902">Two-component regulatory system</keyword>